<dbReference type="Pfam" id="PF13489">
    <property type="entry name" value="Methyltransf_23"/>
    <property type="match status" value="1"/>
</dbReference>
<dbReference type="Gene3D" id="3.40.50.150">
    <property type="entry name" value="Vaccinia Virus protein VP39"/>
    <property type="match status" value="1"/>
</dbReference>
<reference evidence="1 2" key="1">
    <citation type="submission" date="2016-11" db="EMBL/GenBank/DDBJ databases">
        <authorList>
            <person name="Jaros S."/>
            <person name="Januszkiewicz K."/>
            <person name="Wedrychowicz H."/>
        </authorList>
    </citation>
    <scope>NUCLEOTIDE SEQUENCE [LARGE SCALE GENOMIC DNA]</scope>
    <source>
        <strain evidence="1 2">GAS138</strain>
    </source>
</reference>
<sequence length="301" mass="33494">MLDSGAAVPRSYERRTAKMDLPECPQCKFQGAASVHWRAPRFLRCRECGTIFRDPFPGESELANYYREGWKEPEENVVETGSTDGVIARYLADSLTDTLALRSLSGMRILDFGAGRGAMTLELMKRGAKLVAVEPFGYKFLAELGISVYRDLAHLPDELTFDGIVSLETIEHLRDPGGVLAGLYKRLSPGGWLLITTPNAAGLPARLMGQHWREAVKPGHIVFFTPAALSKILEKNGFSQVQRPRWFIRYPRASPLRALLHFGLQKLAIDGGLRMVAYRRQTKLPTADLLAEQGGKRALPE</sequence>
<dbReference type="GO" id="GO:0008168">
    <property type="term" value="F:methyltransferase activity"/>
    <property type="evidence" value="ECO:0007669"/>
    <property type="project" value="UniProtKB-KW"/>
</dbReference>
<dbReference type="InterPro" id="IPR029063">
    <property type="entry name" value="SAM-dependent_MTases_sf"/>
</dbReference>
<keyword evidence="1" id="KW-0808">Transferase</keyword>
<dbReference type="PANTHER" id="PTHR43861">
    <property type="entry name" value="TRANS-ACONITATE 2-METHYLTRANSFERASE-RELATED"/>
    <property type="match status" value="1"/>
</dbReference>
<dbReference type="Proteomes" id="UP000189796">
    <property type="component" value="Chromosome I"/>
</dbReference>
<evidence type="ECO:0000313" key="2">
    <source>
        <dbReference type="Proteomes" id="UP000189796"/>
    </source>
</evidence>
<organism evidence="1 2">
    <name type="scientific">Bradyrhizobium erythrophlei</name>
    <dbReference type="NCBI Taxonomy" id="1437360"/>
    <lineage>
        <taxon>Bacteria</taxon>
        <taxon>Pseudomonadati</taxon>
        <taxon>Pseudomonadota</taxon>
        <taxon>Alphaproteobacteria</taxon>
        <taxon>Hyphomicrobiales</taxon>
        <taxon>Nitrobacteraceae</taxon>
        <taxon>Bradyrhizobium</taxon>
    </lineage>
</organism>
<dbReference type="EMBL" id="LT670817">
    <property type="protein sequence ID" value="SHH94752.1"/>
    <property type="molecule type" value="Genomic_DNA"/>
</dbReference>
<dbReference type="AlphaFoldDB" id="A0A1M5X546"/>
<accession>A0A1M5X546</accession>
<dbReference type="GO" id="GO:0032259">
    <property type="term" value="P:methylation"/>
    <property type="evidence" value="ECO:0007669"/>
    <property type="project" value="UniProtKB-KW"/>
</dbReference>
<evidence type="ECO:0000313" key="1">
    <source>
        <dbReference type="EMBL" id="SHH94752.1"/>
    </source>
</evidence>
<name>A0A1M5X546_9BRAD</name>
<dbReference type="CDD" id="cd02440">
    <property type="entry name" value="AdoMet_MTases"/>
    <property type="match status" value="1"/>
</dbReference>
<proteinExistence type="predicted"/>
<dbReference type="SUPFAM" id="SSF53335">
    <property type="entry name" value="S-adenosyl-L-methionine-dependent methyltransferases"/>
    <property type="match status" value="1"/>
</dbReference>
<gene>
    <name evidence="1" type="ORF">SAMN05443248_7016</name>
</gene>
<protein>
    <submittedName>
        <fullName evidence="1">Methyltransferase domain-containing protein</fullName>
    </submittedName>
</protein>
<keyword evidence="1" id="KW-0489">Methyltransferase</keyword>